<feature type="domain" description="Response regulatory" evidence="2">
    <location>
        <begin position="8"/>
        <end position="129"/>
    </location>
</feature>
<dbReference type="EMBL" id="CP094358">
    <property type="protein sequence ID" value="UOB19174.1"/>
    <property type="molecule type" value="Genomic_DNA"/>
</dbReference>
<dbReference type="PROSITE" id="PS50110">
    <property type="entry name" value="RESPONSE_REGULATORY"/>
    <property type="match status" value="1"/>
</dbReference>
<keyword evidence="1" id="KW-0597">Phosphoprotein</keyword>
<proteinExistence type="predicted"/>
<protein>
    <submittedName>
        <fullName evidence="3">Response regulator</fullName>
    </submittedName>
</protein>
<evidence type="ECO:0000313" key="3">
    <source>
        <dbReference type="EMBL" id="UOB19174.1"/>
    </source>
</evidence>
<dbReference type="RefSeq" id="WP_255845791.1">
    <property type="nucleotide sequence ID" value="NZ_CP094358.1"/>
</dbReference>
<dbReference type="InterPro" id="IPR011006">
    <property type="entry name" value="CheY-like_superfamily"/>
</dbReference>
<gene>
    <name evidence="3" type="ORF">MQE35_07710</name>
</gene>
<dbReference type="InterPro" id="IPR052893">
    <property type="entry name" value="TCS_response_regulator"/>
</dbReference>
<evidence type="ECO:0000259" key="2">
    <source>
        <dbReference type="PROSITE" id="PS50110"/>
    </source>
</evidence>
<dbReference type="PANTHER" id="PTHR44520">
    <property type="entry name" value="RESPONSE REGULATOR RCP1-RELATED"/>
    <property type="match status" value="1"/>
</dbReference>
<keyword evidence="4" id="KW-1185">Reference proteome</keyword>
<dbReference type="Gene3D" id="3.40.50.2300">
    <property type="match status" value="1"/>
</dbReference>
<dbReference type="PANTHER" id="PTHR44520:SF2">
    <property type="entry name" value="RESPONSE REGULATOR RCP1"/>
    <property type="match status" value="1"/>
</dbReference>
<reference evidence="3" key="1">
    <citation type="submission" date="2022-03" db="EMBL/GenBank/DDBJ databases">
        <title>Description of Abyssus ytuae gen. nov., sp. nov., a novel member of the family Flavobacteriaceae isolated from the sediment of Mariana Trench.</title>
        <authorList>
            <person name="Zhang J."/>
            <person name="Xu X."/>
        </authorList>
    </citation>
    <scope>NUCLEOTIDE SEQUENCE</scope>
    <source>
        <strain evidence="3">MT3330</strain>
    </source>
</reference>
<name>A0A9E6ZQQ0_9FLAO</name>
<dbReference type="AlphaFoldDB" id="A0A9E6ZQQ0"/>
<organism evidence="3 4">
    <name type="scientific">Abyssalbus ytuae</name>
    <dbReference type="NCBI Taxonomy" id="2926907"/>
    <lineage>
        <taxon>Bacteria</taxon>
        <taxon>Pseudomonadati</taxon>
        <taxon>Bacteroidota</taxon>
        <taxon>Flavobacteriia</taxon>
        <taxon>Flavobacteriales</taxon>
        <taxon>Flavobacteriaceae</taxon>
        <taxon>Abyssalbus</taxon>
    </lineage>
</organism>
<dbReference type="Proteomes" id="UP000831290">
    <property type="component" value="Chromosome"/>
</dbReference>
<dbReference type="GO" id="GO:0000160">
    <property type="term" value="P:phosphorelay signal transduction system"/>
    <property type="evidence" value="ECO:0007669"/>
    <property type="project" value="InterPro"/>
</dbReference>
<dbReference type="KEGG" id="fbm:MQE35_07710"/>
<dbReference type="SUPFAM" id="SSF52172">
    <property type="entry name" value="CheY-like"/>
    <property type="match status" value="1"/>
</dbReference>
<dbReference type="Pfam" id="PF00072">
    <property type="entry name" value="Response_reg"/>
    <property type="match status" value="1"/>
</dbReference>
<dbReference type="InterPro" id="IPR001789">
    <property type="entry name" value="Sig_transdc_resp-reg_receiver"/>
</dbReference>
<dbReference type="SMART" id="SM00448">
    <property type="entry name" value="REC"/>
    <property type="match status" value="1"/>
</dbReference>
<dbReference type="CDD" id="cd17557">
    <property type="entry name" value="REC_Rcp-like"/>
    <property type="match status" value="1"/>
</dbReference>
<accession>A0A9E6ZQQ0</accession>
<feature type="modified residue" description="4-aspartylphosphate" evidence="1">
    <location>
        <position position="62"/>
    </location>
</feature>
<evidence type="ECO:0000256" key="1">
    <source>
        <dbReference type="PROSITE-ProRule" id="PRU00169"/>
    </source>
</evidence>
<evidence type="ECO:0000313" key="4">
    <source>
        <dbReference type="Proteomes" id="UP000831290"/>
    </source>
</evidence>
<sequence>MKANTQLKFIIAEDDDDDKLLIQDALEENGITYADTMYVDDGLQLLEKLEHPDLYPTVILLDLNMPKKDGRETLREIKNNELLKHIPVVVFTTSNSLEDIKLSYQYGGNTYFTKPPHFSELVEIMGLIKKYWLEKAAIASL</sequence>